<evidence type="ECO:0000256" key="1">
    <source>
        <dbReference type="ARBA" id="ARBA00004651"/>
    </source>
</evidence>
<feature type="compositionally biased region" description="Low complexity" evidence="11">
    <location>
        <begin position="603"/>
        <end position="612"/>
    </location>
</feature>
<dbReference type="InParanoid" id="A0A136JCY7"/>
<dbReference type="CDD" id="cd18579">
    <property type="entry name" value="ABC_6TM_ABCC_D1"/>
    <property type="match status" value="1"/>
</dbReference>
<dbReference type="InterPro" id="IPR003593">
    <property type="entry name" value="AAA+_ATPase"/>
</dbReference>
<feature type="compositionally biased region" description="Gly residues" evidence="11">
    <location>
        <begin position="1498"/>
        <end position="1509"/>
    </location>
</feature>
<dbReference type="InterPro" id="IPR027417">
    <property type="entry name" value="P-loop_NTPase"/>
</dbReference>
<dbReference type="SMART" id="SM00382">
    <property type="entry name" value="AAA"/>
    <property type="match status" value="2"/>
</dbReference>
<dbReference type="CDD" id="cd18580">
    <property type="entry name" value="ABC_6TM_ABCC_D2"/>
    <property type="match status" value="1"/>
</dbReference>
<feature type="compositionally biased region" description="Basic and acidic residues" evidence="11">
    <location>
        <begin position="582"/>
        <end position="594"/>
    </location>
</feature>
<dbReference type="PANTHER" id="PTHR24223:SF399">
    <property type="entry name" value="ABC TRANSPORTER ATNG"/>
    <property type="match status" value="1"/>
</dbReference>
<dbReference type="SUPFAM" id="SSF90123">
    <property type="entry name" value="ABC transporter transmembrane region"/>
    <property type="match status" value="2"/>
</dbReference>
<protein>
    <submittedName>
        <fullName evidence="14">ABC transporter</fullName>
    </submittedName>
</protein>
<dbReference type="InterPro" id="IPR044746">
    <property type="entry name" value="ABCC_6TM_D1"/>
</dbReference>
<evidence type="ECO:0000313" key="15">
    <source>
        <dbReference type="Proteomes" id="UP000070501"/>
    </source>
</evidence>
<dbReference type="InterPro" id="IPR017871">
    <property type="entry name" value="ABC_transporter-like_CS"/>
</dbReference>
<evidence type="ECO:0000256" key="6">
    <source>
        <dbReference type="ARBA" id="ARBA00022741"/>
    </source>
</evidence>
<gene>
    <name evidence="14" type="ORF">Micbo1qcDRAFT_143278</name>
</gene>
<dbReference type="OrthoDB" id="6500128at2759"/>
<dbReference type="Pfam" id="PF00664">
    <property type="entry name" value="ABC_membrane"/>
    <property type="match status" value="2"/>
</dbReference>
<dbReference type="PROSITE" id="PS00211">
    <property type="entry name" value="ABC_TRANSPORTER_1"/>
    <property type="match status" value="1"/>
</dbReference>
<evidence type="ECO:0000256" key="10">
    <source>
        <dbReference type="ARBA" id="ARBA00023180"/>
    </source>
</evidence>
<sequence>MALQSLLSCPDGIDDTFGPWAGPGCRGGFDFTLFFEDTILTIPLYCLFLVALPVRVYQLARADVKVVPSLHKTVKLAAALALAFVNGYLLILWASLPPDSPIHTSASVPAAAIILVASLGFVGLSLLEHDRTLRPSFILTSCLALSVLLDLPRVRTLWLITGETASAAAIPAIHSVSLGLRLAMAVVETVEKHRILAPEKVFPTVEDKTSPLSRSVFWWLVPLLRVGYGKEINLDDLYILEDDLVPEPLSAKLAEAWEKLPNKKAPLALYKLWLKTFIWPVLTPLPPKIMNSAFSYAQPFLITAGINLAIYPQVQPYNNYGYGLIGAYFIVYLGIAITNGQYEWRLHRCAAKMKASVTGVIYQKALRLDLRSEGTSHEAAVTLVGTDAHTIIQGLVQLHEVWSAVVEIGIGVYLLYRQLGLACVMPVAVSFVILIITGALAVPTGKAQAAWIQASQERVTTTAKTIGSIKSLRISGLNDRAFEVIRQLRDEELSISRSCRLLLAAYLVLLVYVPLWGPALTFSVYAATGSNGGTLTIATAFTAVALFSLVSRPLVVMIFALPTFAGGMTSFGRIQDFLNREERQDSRVHEDTTSRRHARSKASKSSLRSKISVHTSKSGTEGHENIVLEPLPGQRNNSEAIVSVRGHFRWAEDEKPVIDISELLSFRRHALTVILGPVGCGKSTLLKAILGELSTFKGEVRTSYTGLAYCGQTPWLPNDTVRDIITGSDAELADFDAARYDQVVDACALKADFKMWPQGELTVVGTKGIAMSGGQKHRVALARALYSREEFFVLDDVFSGLDMTTGDSVFHKVFGKKGLLRASNRTAILASSDVRRIQQVDQVVILNSKGQLEAQGAPEIFYKAKEVSKLLGLGEDGTAASQNVEKLEKKDSSNSAVQDDQLLLPVVAIENTGRDRRFGDSAMYAFYARGVGMVTLITFLFAMAGYAGFGTFPSIWLKWWGESNIVNPNADLSKWLGVYLALTIGASLSIILGAWQLLIIVINKSGVYFHDILLRTTAKAPMSFFTKVDSGTTVNRFSQDLQLIDMELPMTGFAVATGLAFAIAELILIAVSTRYLAAVLPVIMIMCYAVGHFYLRTSRQVRLMDIEYRGPLASQLLNTLDGLATIRAYQWQDKYEAKNMAFLNDSQRPFYLLSCLQRWLVFSVNMIVAMIALVLIIVVTTFREQIGPGYMGIALSNVLMFSGTIEAAVISWTMLEVCLGAVSRVRSFADETEAEETTAGAGVVLKKPDDDHWPSKGEVVIRNLTAAYNSTGVVLDSVSFTIQAGQRVAICGRTGSGKSSLTMCLLRMLDAKYGSITVDGVDIATVPHDHVRKSLVAVPQDAYIFGGTVRLNVDPDGVATSDEEIIDVLRKVRLWGKLQTRGGLDGVVSDEASLSQGEAQLLVFARAMLRRSKVLILDEFTSSLNEESSTIVYDVLREWFSGWTIIAIAHELESVLDFDRIAVLDAGKLVEYDEPKVLLDTPGSAFKALYEGGRGIGDGGGRGVAGDGAGPSAEKTEIDSQL</sequence>
<dbReference type="GO" id="GO:0005524">
    <property type="term" value="F:ATP binding"/>
    <property type="evidence" value="ECO:0007669"/>
    <property type="project" value="UniProtKB-KW"/>
</dbReference>
<dbReference type="GO" id="GO:0005886">
    <property type="term" value="C:plasma membrane"/>
    <property type="evidence" value="ECO:0007669"/>
    <property type="project" value="UniProtKB-SubCell"/>
</dbReference>
<organism evidence="14 15">
    <name type="scientific">Microdochium bolleyi</name>
    <dbReference type="NCBI Taxonomy" id="196109"/>
    <lineage>
        <taxon>Eukaryota</taxon>
        <taxon>Fungi</taxon>
        <taxon>Dikarya</taxon>
        <taxon>Ascomycota</taxon>
        <taxon>Pezizomycotina</taxon>
        <taxon>Sordariomycetes</taxon>
        <taxon>Xylariomycetidae</taxon>
        <taxon>Xylariales</taxon>
        <taxon>Microdochiaceae</taxon>
        <taxon>Microdochium</taxon>
    </lineage>
</organism>
<dbReference type="InterPro" id="IPR044726">
    <property type="entry name" value="ABCC_6TM_D2"/>
</dbReference>
<dbReference type="InterPro" id="IPR011527">
    <property type="entry name" value="ABC1_TM_dom"/>
</dbReference>
<dbReference type="FunFam" id="3.40.50.300:FF:002145">
    <property type="entry name" value="ABC transporter (MsbA subfamily)"/>
    <property type="match status" value="1"/>
</dbReference>
<keyword evidence="5" id="KW-0812">Transmembrane</keyword>
<feature type="domain" description="ABC transmembrane type-1" evidence="13">
    <location>
        <begin position="940"/>
        <end position="1216"/>
    </location>
</feature>
<feature type="domain" description="ABC transmembrane type-1" evidence="13">
    <location>
        <begin position="289"/>
        <end position="566"/>
    </location>
</feature>
<dbReference type="InterPro" id="IPR050173">
    <property type="entry name" value="ABC_transporter_C-like"/>
</dbReference>
<feature type="region of interest" description="Disordered" evidence="11">
    <location>
        <begin position="1498"/>
        <end position="1522"/>
    </location>
</feature>
<feature type="domain" description="ABC transporter" evidence="12">
    <location>
        <begin position="642"/>
        <end position="874"/>
    </location>
</feature>
<evidence type="ECO:0000259" key="13">
    <source>
        <dbReference type="PROSITE" id="PS50929"/>
    </source>
</evidence>
<dbReference type="Gene3D" id="3.40.50.300">
    <property type="entry name" value="P-loop containing nucleotide triphosphate hydrolases"/>
    <property type="match status" value="2"/>
</dbReference>
<keyword evidence="3" id="KW-0813">Transport</keyword>
<dbReference type="STRING" id="196109.A0A136JCY7"/>
<evidence type="ECO:0000259" key="12">
    <source>
        <dbReference type="PROSITE" id="PS50893"/>
    </source>
</evidence>
<dbReference type="SUPFAM" id="SSF52540">
    <property type="entry name" value="P-loop containing nucleoside triphosphate hydrolases"/>
    <property type="match status" value="2"/>
</dbReference>
<reference evidence="15" key="1">
    <citation type="submission" date="2016-02" db="EMBL/GenBank/DDBJ databases">
        <title>Draft genome sequence of Microdochium bolleyi, a fungal endophyte of beachgrass.</title>
        <authorList>
            <consortium name="DOE Joint Genome Institute"/>
            <person name="David A.S."/>
            <person name="May G."/>
            <person name="Haridas S."/>
            <person name="Lim J."/>
            <person name="Wang M."/>
            <person name="Labutti K."/>
            <person name="Lipzen A."/>
            <person name="Barry K."/>
            <person name="Grigoriev I.V."/>
        </authorList>
    </citation>
    <scope>NUCLEOTIDE SEQUENCE [LARGE SCALE GENOMIC DNA]</scope>
    <source>
        <strain evidence="15">J235TASD1</strain>
    </source>
</reference>
<accession>A0A136JCY7</accession>
<keyword evidence="9" id="KW-0472">Membrane</keyword>
<evidence type="ECO:0000256" key="4">
    <source>
        <dbReference type="ARBA" id="ARBA00022475"/>
    </source>
</evidence>
<dbReference type="CDD" id="cd03244">
    <property type="entry name" value="ABCC_MRP_domain2"/>
    <property type="match status" value="1"/>
</dbReference>
<evidence type="ECO:0000256" key="5">
    <source>
        <dbReference type="ARBA" id="ARBA00022692"/>
    </source>
</evidence>
<dbReference type="PANTHER" id="PTHR24223">
    <property type="entry name" value="ATP-BINDING CASSETTE SUB-FAMILY C"/>
    <property type="match status" value="1"/>
</dbReference>
<evidence type="ECO:0000256" key="9">
    <source>
        <dbReference type="ARBA" id="ARBA00023136"/>
    </source>
</evidence>
<evidence type="ECO:0000256" key="3">
    <source>
        <dbReference type="ARBA" id="ARBA00022448"/>
    </source>
</evidence>
<keyword evidence="4" id="KW-1003">Cell membrane</keyword>
<keyword evidence="15" id="KW-1185">Reference proteome</keyword>
<evidence type="ECO:0000256" key="2">
    <source>
        <dbReference type="ARBA" id="ARBA00009726"/>
    </source>
</evidence>
<dbReference type="PROSITE" id="PS50929">
    <property type="entry name" value="ABC_TM1F"/>
    <property type="match status" value="2"/>
</dbReference>
<dbReference type="FunFam" id="1.20.1560.10:FF:000066">
    <property type="entry name" value="ABC multidrug transporter (Eurofung)"/>
    <property type="match status" value="1"/>
</dbReference>
<dbReference type="GO" id="GO:0140359">
    <property type="term" value="F:ABC-type transporter activity"/>
    <property type="evidence" value="ECO:0007669"/>
    <property type="project" value="InterPro"/>
</dbReference>
<dbReference type="InterPro" id="IPR003439">
    <property type="entry name" value="ABC_transporter-like_ATP-bd"/>
</dbReference>
<dbReference type="FunFam" id="1.20.1560.10:FF:000055">
    <property type="entry name" value="ABC multidrug transporter (Eurofung)"/>
    <property type="match status" value="1"/>
</dbReference>
<evidence type="ECO:0000256" key="7">
    <source>
        <dbReference type="ARBA" id="ARBA00022840"/>
    </source>
</evidence>
<keyword evidence="6" id="KW-0547">Nucleotide-binding</keyword>
<feature type="domain" description="ABC transporter" evidence="12">
    <location>
        <begin position="1259"/>
        <end position="1491"/>
    </location>
</feature>
<evidence type="ECO:0000256" key="8">
    <source>
        <dbReference type="ARBA" id="ARBA00022989"/>
    </source>
</evidence>
<keyword evidence="7" id="KW-0067">ATP-binding</keyword>
<keyword evidence="10" id="KW-0325">Glycoprotein</keyword>
<dbReference type="Pfam" id="PF00005">
    <property type="entry name" value="ABC_tran"/>
    <property type="match status" value="2"/>
</dbReference>
<dbReference type="Proteomes" id="UP000070501">
    <property type="component" value="Unassembled WGS sequence"/>
</dbReference>
<feature type="region of interest" description="Disordered" evidence="11">
    <location>
        <begin position="582"/>
        <end position="630"/>
    </location>
</feature>
<dbReference type="PROSITE" id="PS50893">
    <property type="entry name" value="ABC_TRANSPORTER_2"/>
    <property type="match status" value="2"/>
</dbReference>
<dbReference type="Gene3D" id="1.20.1560.10">
    <property type="entry name" value="ABC transporter type 1, transmembrane domain"/>
    <property type="match status" value="2"/>
</dbReference>
<comment type="similarity">
    <text evidence="2">Belongs to the ABC transporter superfamily. ABCC family. Conjugate transporter (TC 3.A.1.208) subfamily.</text>
</comment>
<name>A0A136JCY7_9PEZI</name>
<evidence type="ECO:0000313" key="14">
    <source>
        <dbReference type="EMBL" id="KXJ95019.1"/>
    </source>
</evidence>
<evidence type="ECO:0000256" key="11">
    <source>
        <dbReference type="SAM" id="MobiDB-lite"/>
    </source>
</evidence>
<dbReference type="EMBL" id="KQ964246">
    <property type="protein sequence ID" value="KXJ95019.1"/>
    <property type="molecule type" value="Genomic_DNA"/>
</dbReference>
<proteinExistence type="inferred from homology"/>
<keyword evidence="8" id="KW-1133">Transmembrane helix</keyword>
<dbReference type="InterPro" id="IPR036640">
    <property type="entry name" value="ABC1_TM_sf"/>
</dbReference>
<dbReference type="GO" id="GO:0016887">
    <property type="term" value="F:ATP hydrolysis activity"/>
    <property type="evidence" value="ECO:0007669"/>
    <property type="project" value="InterPro"/>
</dbReference>
<comment type="subcellular location">
    <subcellularLocation>
        <location evidence="1">Cell membrane</location>
        <topology evidence="1">Multi-pass membrane protein</topology>
    </subcellularLocation>
</comment>